<dbReference type="PRINTS" id="PR00080">
    <property type="entry name" value="SDRFAMILY"/>
</dbReference>
<accession>A0A381VIQ2</accession>
<organism evidence="3">
    <name type="scientific">marine metagenome</name>
    <dbReference type="NCBI Taxonomy" id="408172"/>
    <lineage>
        <taxon>unclassified sequences</taxon>
        <taxon>metagenomes</taxon>
        <taxon>ecological metagenomes</taxon>
    </lineage>
</organism>
<keyword evidence="2" id="KW-0560">Oxidoreductase</keyword>
<dbReference type="Pfam" id="PF13561">
    <property type="entry name" value="adh_short_C2"/>
    <property type="match status" value="1"/>
</dbReference>
<dbReference type="Gene3D" id="3.40.50.720">
    <property type="entry name" value="NAD(P)-binding Rossmann-like Domain"/>
    <property type="match status" value="1"/>
</dbReference>
<dbReference type="AlphaFoldDB" id="A0A381VIQ2"/>
<dbReference type="EMBL" id="UINC01008877">
    <property type="protein sequence ID" value="SVA39901.1"/>
    <property type="molecule type" value="Genomic_DNA"/>
</dbReference>
<protein>
    <recommendedName>
        <fullName evidence="4">SDR family oxidoreductase</fullName>
    </recommendedName>
</protein>
<evidence type="ECO:0000256" key="2">
    <source>
        <dbReference type="ARBA" id="ARBA00023002"/>
    </source>
</evidence>
<evidence type="ECO:0000256" key="1">
    <source>
        <dbReference type="ARBA" id="ARBA00006484"/>
    </source>
</evidence>
<dbReference type="PANTHER" id="PTHR43639">
    <property type="entry name" value="OXIDOREDUCTASE, SHORT-CHAIN DEHYDROGENASE/REDUCTASE FAMILY (AFU_ORTHOLOGUE AFUA_5G02870)"/>
    <property type="match status" value="1"/>
</dbReference>
<name>A0A381VIQ2_9ZZZZ</name>
<proteinExistence type="inferred from homology"/>
<comment type="similarity">
    <text evidence="1">Belongs to the short-chain dehydrogenases/reductases (SDR) family.</text>
</comment>
<evidence type="ECO:0008006" key="4">
    <source>
        <dbReference type="Google" id="ProtNLM"/>
    </source>
</evidence>
<dbReference type="FunFam" id="3.40.50.720:FF:000084">
    <property type="entry name" value="Short-chain dehydrogenase reductase"/>
    <property type="match status" value="1"/>
</dbReference>
<dbReference type="PANTHER" id="PTHR43639:SF1">
    <property type="entry name" value="SHORT-CHAIN DEHYDROGENASE_REDUCTASE FAMILY PROTEIN"/>
    <property type="match status" value="1"/>
</dbReference>
<dbReference type="SUPFAM" id="SSF51735">
    <property type="entry name" value="NAD(P)-binding Rossmann-fold domains"/>
    <property type="match status" value="1"/>
</dbReference>
<dbReference type="GO" id="GO:0016491">
    <property type="term" value="F:oxidoreductase activity"/>
    <property type="evidence" value="ECO:0007669"/>
    <property type="project" value="UniProtKB-KW"/>
</dbReference>
<evidence type="ECO:0000313" key="3">
    <source>
        <dbReference type="EMBL" id="SVA39901.1"/>
    </source>
</evidence>
<sequence>MEIPEGWNLTGKKAVITADRRGWTKYYAGALAEAGANVAVAGSKNSDMVEASEYVKDQGRMGFTIETDLMNRGSVNSMFEQAAERLGGIDILVNNAKVDFGKRFEAVTEDEWDTLMSFNVKSMFLCCQAAGHKMMAAGHGRIINMTSDLAVRGLWNSVASCAAEGAIHQLTQSLALDWGRNGIRVNGIGAGWLTTETQSEETQKELLVRYLPSKRRGHPSELSALLVYLSSGECDFVNGQTIFIDGGALAHA</sequence>
<gene>
    <name evidence="3" type="ORF">METZ01_LOCUS92755</name>
</gene>
<reference evidence="3" key="1">
    <citation type="submission" date="2018-05" db="EMBL/GenBank/DDBJ databases">
        <authorList>
            <person name="Lanie J.A."/>
            <person name="Ng W.-L."/>
            <person name="Kazmierczak K.M."/>
            <person name="Andrzejewski T.M."/>
            <person name="Davidsen T.M."/>
            <person name="Wayne K.J."/>
            <person name="Tettelin H."/>
            <person name="Glass J.I."/>
            <person name="Rusch D."/>
            <person name="Podicherti R."/>
            <person name="Tsui H.-C.T."/>
            <person name="Winkler M.E."/>
        </authorList>
    </citation>
    <scope>NUCLEOTIDE SEQUENCE</scope>
</reference>
<dbReference type="InterPro" id="IPR002347">
    <property type="entry name" value="SDR_fam"/>
</dbReference>
<dbReference type="InterPro" id="IPR036291">
    <property type="entry name" value="NAD(P)-bd_dom_sf"/>
</dbReference>
<dbReference type="PRINTS" id="PR00081">
    <property type="entry name" value="GDHRDH"/>
</dbReference>